<feature type="domain" description="Radical SAM core" evidence="12">
    <location>
        <begin position="87"/>
        <end position="320"/>
    </location>
</feature>
<dbReference type="GO" id="GO:0046872">
    <property type="term" value="F:metal ion binding"/>
    <property type="evidence" value="ECO:0007669"/>
    <property type="project" value="UniProtKB-KW"/>
</dbReference>
<dbReference type="GO" id="GO:0030488">
    <property type="term" value="P:tRNA methylation"/>
    <property type="evidence" value="ECO:0007669"/>
    <property type="project" value="InterPro"/>
</dbReference>
<evidence type="ECO:0000259" key="12">
    <source>
        <dbReference type="PROSITE" id="PS51918"/>
    </source>
</evidence>
<dbReference type="PANTHER" id="PTHR30544">
    <property type="entry name" value="23S RRNA METHYLTRANSFERASE"/>
    <property type="match status" value="1"/>
</dbReference>
<gene>
    <name evidence="13" type="ORF">XD87_0367</name>
</gene>
<dbReference type="FunFam" id="3.20.20.70:FF:000014">
    <property type="entry name" value="Probable dual-specificity RNA methyltransferase RlmN"/>
    <property type="match status" value="1"/>
</dbReference>
<dbReference type="InterPro" id="IPR013785">
    <property type="entry name" value="Aldolase_TIM"/>
</dbReference>
<evidence type="ECO:0000256" key="11">
    <source>
        <dbReference type="ARBA" id="ARBA00023014"/>
    </source>
</evidence>
<dbReference type="PROSITE" id="PS51918">
    <property type="entry name" value="RADICAL_SAM"/>
    <property type="match status" value="1"/>
</dbReference>
<accession>A0A101GYI2</accession>
<dbReference type="SFLD" id="SFLDF00275">
    <property type="entry name" value="adenosine_C2_methyltransferase"/>
    <property type="match status" value="1"/>
</dbReference>
<sequence>MFEDFVRQNNLQSYRLKQLYQQYYKDNISSWDDLTTWPLELREKLKSEIPFSKLENFQEYIAKDKKTIKTLSFTKEGFPVETVLMKYPKRNTICVSCMSGCPAGCTFCATGQMGFNKNLDTQEIIDQVLYFKRRLSKEDEKITNIVYMGMGEPMLNLENVARSIDILTDPEKVALGKRRITVSTVGYVEQLDQFLSMDLGVKIALSLHAPNQELREKLMPTAAKNNPLDKLMEVLKDYQERSNKKITYEYILIKDINDSKRHAKELAELLRDQIVLVNLIRLNPSPLIPFEPSSMNKTHSFQTILNEEGINNTLRQSYGDEINAACGQLANIQKGAKGGD</sequence>
<dbReference type="PIRSF" id="PIRSF006004">
    <property type="entry name" value="CHP00048"/>
    <property type="match status" value="1"/>
</dbReference>
<keyword evidence="6 13" id="KW-0489">Methyltransferase</keyword>
<dbReference type="InterPro" id="IPR027492">
    <property type="entry name" value="RNA_MTrfase_RlmN"/>
</dbReference>
<proteinExistence type="predicted"/>
<comment type="subcellular location">
    <subcellularLocation>
        <location evidence="2">Cytoplasm</location>
    </subcellularLocation>
</comment>
<evidence type="ECO:0000256" key="8">
    <source>
        <dbReference type="ARBA" id="ARBA00022691"/>
    </source>
</evidence>
<dbReference type="InterPro" id="IPR007197">
    <property type="entry name" value="rSAM"/>
</dbReference>
<dbReference type="AlphaFoldDB" id="A0A101GYI2"/>
<keyword evidence="5" id="KW-0698">rRNA processing</keyword>
<protein>
    <submittedName>
        <fullName evidence="13">Putative dual-specificity RNA methyltransferase RlmN</fullName>
    </submittedName>
</protein>
<dbReference type="InterPro" id="IPR004383">
    <property type="entry name" value="rRNA_lsu_MTrfase_RlmN/Cfr"/>
</dbReference>
<dbReference type="GO" id="GO:0070475">
    <property type="term" value="P:rRNA base methylation"/>
    <property type="evidence" value="ECO:0007669"/>
    <property type="project" value="InterPro"/>
</dbReference>
<keyword evidence="4" id="KW-0963">Cytoplasm</keyword>
<evidence type="ECO:0000313" key="14">
    <source>
        <dbReference type="Proteomes" id="UP000053469"/>
    </source>
</evidence>
<keyword evidence="8" id="KW-0949">S-adenosyl-L-methionine</keyword>
<dbReference type="Gene3D" id="1.10.150.530">
    <property type="match status" value="1"/>
</dbReference>
<dbReference type="GO" id="GO:0051539">
    <property type="term" value="F:4 iron, 4 sulfur cluster binding"/>
    <property type="evidence" value="ECO:0007669"/>
    <property type="project" value="UniProtKB-KW"/>
</dbReference>
<evidence type="ECO:0000256" key="5">
    <source>
        <dbReference type="ARBA" id="ARBA00022552"/>
    </source>
</evidence>
<evidence type="ECO:0000313" key="13">
    <source>
        <dbReference type="EMBL" id="KUK67036.1"/>
    </source>
</evidence>
<evidence type="ECO:0000256" key="6">
    <source>
        <dbReference type="ARBA" id="ARBA00022603"/>
    </source>
</evidence>
<evidence type="ECO:0000256" key="3">
    <source>
        <dbReference type="ARBA" id="ARBA00022485"/>
    </source>
</evidence>
<dbReference type="CDD" id="cd01335">
    <property type="entry name" value="Radical_SAM"/>
    <property type="match status" value="1"/>
</dbReference>
<dbReference type="Proteomes" id="UP000053469">
    <property type="component" value="Unassembled WGS sequence"/>
</dbReference>
<dbReference type="Pfam" id="PF04055">
    <property type="entry name" value="Radical_SAM"/>
    <property type="match status" value="1"/>
</dbReference>
<dbReference type="EMBL" id="LGGI01000048">
    <property type="protein sequence ID" value="KUK67036.1"/>
    <property type="molecule type" value="Genomic_DNA"/>
</dbReference>
<dbReference type="PATRIC" id="fig|1641388.3.peg.349"/>
<dbReference type="SFLD" id="SFLDG01062">
    <property type="entry name" value="methyltransferase_(Class_A)"/>
    <property type="match status" value="1"/>
</dbReference>
<evidence type="ECO:0000256" key="10">
    <source>
        <dbReference type="ARBA" id="ARBA00023004"/>
    </source>
</evidence>
<name>A0A101GYI2_9BACT</name>
<keyword evidence="3" id="KW-0004">4Fe-4S</keyword>
<dbReference type="InterPro" id="IPR058240">
    <property type="entry name" value="rSAM_sf"/>
</dbReference>
<evidence type="ECO:0000256" key="2">
    <source>
        <dbReference type="ARBA" id="ARBA00004496"/>
    </source>
</evidence>
<comment type="cofactor">
    <cofactor evidence="1">
        <name>[4Fe-4S] cluster</name>
        <dbReference type="ChEBI" id="CHEBI:49883"/>
    </cofactor>
</comment>
<dbReference type="GO" id="GO:0005737">
    <property type="term" value="C:cytoplasm"/>
    <property type="evidence" value="ECO:0007669"/>
    <property type="project" value="UniProtKB-SubCell"/>
</dbReference>
<dbReference type="SUPFAM" id="SSF102114">
    <property type="entry name" value="Radical SAM enzymes"/>
    <property type="match status" value="1"/>
</dbReference>
<dbReference type="SFLD" id="SFLDS00029">
    <property type="entry name" value="Radical_SAM"/>
    <property type="match status" value="1"/>
</dbReference>
<keyword evidence="11" id="KW-0411">Iron-sulfur</keyword>
<dbReference type="GO" id="GO:0008173">
    <property type="term" value="F:RNA methyltransferase activity"/>
    <property type="evidence" value="ECO:0007669"/>
    <property type="project" value="InterPro"/>
</dbReference>
<evidence type="ECO:0000256" key="7">
    <source>
        <dbReference type="ARBA" id="ARBA00022679"/>
    </source>
</evidence>
<dbReference type="PANTHER" id="PTHR30544:SF5">
    <property type="entry name" value="RADICAL SAM CORE DOMAIN-CONTAINING PROTEIN"/>
    <property type="match status" value="1"/>
</dbReference>
<comment type="caution">
    <text evidence="13">The sequence shown here is derived from an EMBL/GenBank/DDBJ whole genome shotgun (WGS) entry which is preliminary data.</text>
</comment>
<evidence type="ECO:0000256" key="4">
    <source>
        <dbReference type="ARBA" id="ARBA00022490"/>
    </source>
</evidence>
<reference evidence="14" key="1">
    <citation type="journal article" date="2015" name="MBio">
        <title>Genome-Resolved Metagenomic Analysis Reveals Roles for Candidate Phyla and Other Microbial Community Members in Biogeochemical Transformations in Oil Reservoirs.</title>
        <authorList>
            <person name="Hu P."/>
            <person name="Tom L."/>
            <person name="Singh A."/>
            <person name="Thomas B.C."/>
            <person name="Baker B.J."/>
            <person name="Piceno Y.M."/>
            <person name="Andersen G.L."/>
            <person name="Banfield J.F."/>
        </authorList>
    </citation>
    <scope>NUCLEOTIDE SEQUENCE [LARGE SCALE GENOMIC DNA]</scope>
</reference>
<keyword evidence="7 13" id="KW-0808">Transferase</keyword>
<dbReference type="Gene3D" id="3.20.20.70">
    <property type="entry name" value="Aldolase class I"/>
    <property type="match status" value="1"/>
</dbReference>
<organism evidence="13 14">
    <name type="scientific">candidate division WS6 bacterium 36_33</name>
    <dbReference type="NCBI Taxonomy" id="1641388"/>
    <lineage>
        <taxon>Bacteria</taxon>
        <taxon>Candidatus Dojkabacteria</taxon>
    </lineage>
</organism>
<keyword evidence="10" id="KW-0408">Iron</keyword>
<evidence type="ECO:0000256" key="9">
    <source>
        <dbReference type="ARBA" id="ARBA00022723"/>
    </source>
</evidence>
<dbReference type="InterPro" id="IPR040072">
    <property type="entry name" value="Methyltransferase_A"/>
</dbReference>
<dbReference type="NCBIfam" id="TIGR00048">
    <property type="entry name" value="rRNA_mod_RlmN"/>
    <property type="match status" value="1"/>
</dbReference>
<evidence type="ECO:0000256" key="1">
    <source>
        <dbReference type="ARBA" id="ARBA00001966"/>
    </source>
</evidence>
<keyword evidence="9" id="KW-0479">Metal-binding</keyword>